<dbReference type="eggNOG" id="KOG0759">
    <property type="taxonomic scope" value="Eukaryota"/>
</dbReference>
<keyword evidence="6" id="KW-1133">Transmembrane helix</keyword>
<dbReference type="HOGENOM" id="CLU_015166_14_1_1"/>
<dbReference type="AlphaFoldDB" id="A0A0D3J8H6"/>
<dbReference type="SUPFAM" id="SSF103506">
    <property type="entry name" value="Mitochondrial carrier"/>
    <property type="match status" value="1"/>
</dbReference>
<comment type="similarity">
    <text evidence="2 9">Belongs to the mitochondrial carrier (TC 2.A.29) family.</text>
</comment>
<proteinExistence type="inferred from homology"/>
<evidence type="ECO:0000256" key="9">
    <source>
        <dbReference type="RuleBase" id="RU000488"/>
    </source>
</evidence>
<accession>A0A0D3J8H6</accession>
<evidence type="ECO:0000313" key="11">
    <source>
        <dbReference type="Proteomes" id="UP000013827"/>
    </source>
</evidence>
<reference evidence="10" key="2">
    <citation type="submission" date="2024-10" db="UniProtKB">
        <authorList>
            <consortium name="EnsemblProtists"/>
        </authorList>
    </citation>
    <scope>IDENTIFICATION</scope>
</reference>
<dbReference type="InterPro" id="IPR018108">
    <property type="entry name" value="MCP_transmembrane"/>
</dbReference>
<dbReference type="GeneID" id="17265357"/>
<keyword evidence="5" id="KW-0677">Repeat</keyword>
<dbReference type="KEGG" id="ehx:EMIHUDRAFT_242575"/>
<dbReference type="PANTHER" id="PTHR45618">
    <property type="entry name" value="MITOCHONDRIAL DICARBOXYLATE CARRIER-RELATED"/>
    <property type="match status" value="1"/>
</dbReference>
<comment type="subcellular location">
    <subcellularLocation>
        <location evidence="1">Membrane</location>
        <topology evidence="1">Multi-pass membrane protein</topology>
    </subcellularLocation>
</comment>
<keyword evidence="3 9" id="KW-0813">Transport</keyword>
<dbReference type="KEGG" id="ehx:EMIHUDRAFT_99814"/>
<dbReference type="EnsemblProtists" id="EOD29417">
    <property type="protein sequence ID" value="EOD29417"/>
    <property type="gene ID" value="EMIHUDRAFT_99814"/>
</dbReference>
<evidence type="ECO:0000256" key="4">
    <source>
        <dbReference type="ARBA" id="ARBA00022692"/>
    </source>
</evidence>
<sequence length="313" mass="32323">MPPPRRTVTSAPSAPELGASCLTGAIVIAVTNPLDSVKQRWQIRQCNSAALGSFTLDIVRSEGVWSGLWKPGLATNMLACSISVGTRLGLYPSLRDALSPDGSSGGSRFASGLLGGALGYIASAPLFAASRVAQAEAGLLAADGASYLTGARRGLPPTVDSLSGLPTLRQMAAERGVLSLWRGADVLVARGALLSATQLATYDAAKRRLCAAGLADGSRGPAVHSAASLAASLALTTAICPFDVTYTAFTAGPTIGRPHASPAAAARALLREGGPVVFLRGWLPLWARFLPSSVLTFHIYEQTRRALLGSYLQ</sequence>
<evidence type="ECO:0000256" key="1">
    <source>
        <dbReference type="ARBA" id="ARBA00004141"/>
    </source>
</evidence>
<keyword evidence="11" id="KW-1185">Reference proteome</keyword>
<dbReference type="Pfam" id="PF00153">
    <property type="entry name" value="Mito_carr"/>
    <property type="match status" value="3"/>
</dbReference>
<dbReference type="EnsemblProtists" id="EOD19811">
    <property type="protein sequence ID" value="EOD19811"/>
    <property type="gene ID" value="EMIHUDRAFT_242575"/>
</dbReference>
<evidence type="ECO:0000256" key="2">
    <source>
        <dbReference type="ARBA" id="ARBA00006375"/>
    </source>
</evidence>
<evidence type="ECO:0000256" key="7">
    <source>
        <dbReference type="ARBA" id="ARBA00023136"/>
    </source>
</evidence>
<evidence type="ECO:0000256" key="8">
    <source>
        <dbReference type="PROSITE-ProRule" id="PRU00282"/>
    </source>
</evidence>
<dbReference type="PaxDb" id="2903-EOD19811"/>
<dbReference type="PROSITE" id="PS50920">
    <property type="entry name" value="SOLCAR"/>
    <property type="match status" value="2"/>
</dbReference>
<evidence type="ECO:0000313" key="10">
    <source>
        <dbReference type="EnsemblProtists" id="EOD19811"/>
    </source>
</evidence>
<name>A0A0D3J8H6_EMIH1</name>
<dbReference type="InterPro" id="IPR023395">
    <property type="entry name" value="MCP_dom_sf"/>
</dbReference>
<dbReference type="GeneID" id="19046784"/>
<dbReference type="Proteomes" id="UP000013827">
    <property type="component" value="Unassembled WGS sequence"/>
</dbReference>
<dbReference type="RefSeq" id="XP_005772240.1">
    <property type="nucleotide sequence ID" value="XM_005772183.1"/>
</dbReference>
<keyword evidence="4 8" id="KW-0812">Transmembrane</keyword>
<dbReference type="OMA" id="VFYRGWT"/>
<feature type="repeat" description="Solcar" evidence="8">
    <location>
        <begin position="219"/>
        <end position="306"/>
    </location>
</feature>
<evidence type="ECO:0000256" key="6">
    <source>
        <dbReference type="ARBA" id="ARBA00022989"/>
    </source>
</evidence>
<dbReference type="GO" id="GO:0016020">
    <property type="term" value="C:membrane"/>
    <property type="evidence" value="ECO:0007669"/>
    <property type="project" value="UniProtKB-SubCell"/>
</dbReference>
<organism evidence="10 11">
    <name type="scientific">Emiliania huxleyi (strain CCMP1516)</name>
    <dbReference type="NCBI Taxonomy" id="280463"/>
    <lineage>
        <taxon>Eukaryota</taxon>
        <taxon>Haptista</taxon>
        <taxon>Haptophyta</taxon>
        <taxon>Prymnesiophyceae</taxon>
        <taxon>Isochrysidales</taxon>
        <taxon>Noelaerhabdaceae</taxon>
        <taxon>Emiliania</taxon>
    </lineage>
</organism>
<evidence type="ECO:0000256" key="3">
    <source>
        <dbReference type="ARBA" id="ARBA00022448"/>
    </source>
</evidence>
<evidence type="ECO:0008006" key="12">
    <source>
        <dbReference type="Google" id="ProtNLM"/>
    </source>
</evidence>
<reference evidence="11" key="1">
    <citation type="journal article" date="2013" name="Nature">
        <title>Pan genome of the phytoplankton Emiliania underpins its global distribution.</title>
        <authorList>
            <person name="Read B.A."/>
            <person name="Kegel J."/>
            <person name="Klute M.J."/>
            <person name="Kuo A."/>
            <person name="Lefebvre S.C."/>
            <person name="Maumus F."/>
            <person name="Mayer C."/>
            <person name="Miller J."/>
            <person name="Monier A."/>
            <person name="Salamov A."/>
            <person name="Young J."/>
            <person name="Aguilar M."/>
            <person name="Claverie J.M."/>
            <person name="Frickenhaus S."/>
            <person name="Gonzalez K."/>
            <person name="Herman E.K."/>
            <person name="Lin Y.C."/>
            <person name="Napier J."/>
            <person name="Ogata H."/>
            <person name="Sarno A.F."/>
            <person name="Shmutz J."/>
            <person name="Schroeder D."/>
            <person name="de Vargas C."/>
            <person name="Verret F."/>
            <person name="von Dassow P."/>
            <person name="Valentin K."/>
            <person name="Van de Peer Y."/>
            <person name="Wheeler G."/>
            <person name="Dacks J.B."/>
            <person name="Delwiche C.F."/>
            <person name="Dyhrman S.T."/>
            <person name="Glockner G."/>
            <person name="John U."/>
            <person name="Richards T."/>
            <person name="Worden A.Z."/>
            <person name="Zhang X."/>
            <person name="Grigoriev I.V."/>
            <person name="Allen A.E."/>
            <person name="Bidle K."/>
            <person name="Borodovsky M."/>
            <person name="Bowler C."/>
            <person name="Brownlee C."/>
            <person name="Cock J.M."/>
            <person name="Elias M."/>
            <person name="Gladyshev V.N."/>
            <person name="Groth M."/>
            <person name="Guda C."/>
            <person name="Hadaegh A."/>
            <person name="Iglesias-Rodriguez M.D."/>
            <person name="Jenkins J."/>
            <person name="Jones B.M."/>
            <person name="Lawson T."/>
            <person name="Leese F."/>
            <person name="Lindquist E."/>
            <person name="Lobanov A."/>
            <person name="Lomsadze A."/>
            <person name="Malik S.B."/>
            <person name="Marsh M.E."/>
            <person name="Mackinder L."/>
            <person name="Mock T."/>
            <person name="Mueller-Roeber B."/>
            <person name="Pagarete A."/>
            <person name="Parker M."/>
            <person name="Probert I."/>
            <person name="Quesneville H."/>
            <person name="Raines C."/>
            <person name="Rensing S.A."/>
            <person name="Riano-Pachon D.M."/>
            <person name="Richier S."/>
            <person name="Rokitta S."/>
            <person name="Shiraiwa Y."/>
            <person name="Soanes D.M."/>
            <person name="van der Giezen M."/>
            <person name="Wahlund T.M."/>
            <person name="Williams B."/>
            <person name="Wilson W."/>
            <person name="Wolfe G."/>
            <person name="Wurch L.L."/>
        </authorList>
    </citation>
    <scope>NUCLEOTIDE SEQUENCE</scope>
</reference>
<evidence type="ECO:0000256" key="5">
    <source>
        <dbReference type="ARBA" id="ARBA00022737"/>
    </source>
</evidence>
<protein>
    <recommendedName>
        <fullName evidence="12">Mitochondrial carrier protein</fullName>
    </recommendedName>
</protein>
<feature type="repeat" description="Solcar" evidence="8">
    <location>
        <begin position="103"/>
        <end position="208"/>
    </location>
</feature>
<dbReference type="RefSeq" id="XP_005781846.1">
    <property type="nucleotide sequence ID" value="XM_005781789.1"/>
</dbReference>
<dbReference type="Gene3D" id="1.50.40.10">
    <property type="entry name" value="Mitochondrial carrier domain"/>
    <property type="match status" value="1"/>
</dbReference>
<keyword evidence="7 8" id="KW-0472">Membrane</keyword>
<dbReference type="InterPro" id="IPR050391">
    <property type="entry name" value="Mito_Metabolite_Transporter"/>
</dbReference>